<keyword evidence="2" id="KW-1185">Reference proteome</keyword>
<protein>
    <submittedName>
        <fullName evidence="1">YbhB/YbcL family Raf kinase inhibitor-like protein</fullName>
    </submittedName>
</protein>
<dbReference type="NCBIfam" id="TIGR00481">
    <property type="entry name" value="YbhB/YbcL family Raf kinase inhibitor-like protein"/>
    <property type="match status" value="1"/>
</dbReference>
<name>A0A7Y4L948_9BURK</name>
<dbReference type="SUPFAM" id="SSF49777">
    <property type="entry name" value="PEBP-like"/>
    <property type="match status" value="1"/>
</dbReference>
<dbReference type="Gene3D" id="3.90.280.10">
    <property type="entry name" value="PEBP-like"/>
    <property type="match status" value="1"/>
</dbReference>
<dbReference type="InterPro" id="IPR008914">
    <property type="entry name" value="PEBP"/>
</dbReference>
<comment type="caution">
    <text evidence="1">The sequence shown here is derived from an EMBL/GenBank/DDBJ whole genome shotgun (WGS) entry which is preliminary data.</text>
</comment>
<dbReference type="PANTHER" id="PTHR30289:SF1">
    <property type="entry name" value="PEBP (PHOSPHATIDYLETHANOLAMINE-BINDING PROTEIN) FAMILY PROTEIN"/>
    <property type="match status" value="1"/>
</dbReference>
<dbReference type="AlphaFoldDB" id="A0A7Y4L948"/>
<gene>
    <name evidence="1" type="ORF">HKX40_03870</name>
</gene>
<dbReference type="EMBL" id="JABGBO010000003">
    <property type="protein sequence ID" value="NOL49279.1"/>
    <property type="molecule type" value="Genomic_DNA"/>
</dbReference>
<dbReference type="InterPro" id="IPR005247">
    <property type="entry name" value="YbhB_YbcL/LppC-like"/>
</dbReference>
<proteinExistence type="predicted"/>
<sequence>MKLTSLGIINGQAIHPHYAFGKQDKETHIALSSNLNPDLSWKDVPEGTQSFVLIMVDTDAPTKADDVNQVDREVPADLPRTDFYHWVMVDIPADMREIAEGAFSKDVTPKGKSGPLTANGKMRHGLNNYTQWFASDPDMKGDYFGYDGPCPPFNDSIPHRYYFTVYALDIAKLPVEGNFTAQEVLAAMQGHILAQDTIMGTYSLNPRLTA</sequence>
<evidence type="ECO:0000313" key="2">
    <source>
        <dbReference type="Proteomes" id="UP000541421"/>
    </source>
</evidence>
<accession>A0A7Y4L948</accession>
<dbReference type="InterPro" id="IPR036610">
    <property type="entry name" value="PEBP-like_sf"/>
</dbReference>
<dbReference type="PANTHER" id="PTHR30289">
    <property type="entry name" value="UNCHARACTERIZED PROTEIN YBCL-RELATED"/>
    <property type="match status" value="1"/>
</dbReference>
<dbReference type="CDD" id="cd00865">
    <property type="entry name" value="PEBP_bact_arch"/>
    <property type="match status" value="1"/>
</dbReference>
<evidence type="ECO:0000313" key="1">
    <source>
        <dbReference type="EMBL" id="NOL49279.1"/>
    </source>
</evidence>
<dbReference type="Proteomes" id="UP000541421">
    <property type="component" value="Unassembled WGS sequence"/>
</dbReference>
<reference evidence="1 2" key="1">
    <citation type="submission" date="2020-05" db="EMBL/GenBank/DDBJ databases">
        <authorList>
            <person name="Niu N."/>
        </authorList>
    </citation>
    <scope>NUCLEOTIDE SEQUENCE [LARGE SCALE GENOMIC DNA]</scope>
    <source>
        <strain evidence="1 2">LMG10982</strain>
    </source>
</reference>
<dbReference type="Pfam" id="PF01161">
    <property type="entry name" value="PBP"/>
    <property type="match status" value="1"/>
</dbReference>
<organism evidence="1 2">
    <name type="scientific">Pelistega europaea</name>
    <dbReference type="NCBI Taxonomy" id="106147"/>
    <lineage>
        <taxon>Bacteria</taxon>
        <taxon>Pseudomonadati</taxon>
        <taxon>Pseudomonadota</taxon>
        <taxon>Betaproteobacteria</taxon>
        <taxon>Burkholderiales</taxon>
        <taxon>Alcaligenaceae</taxon>
        <taxon>Pelistega</taxon>
    </lineage>
</organism>
<dbReference type="RefSeq" id="WP_171588246.1">
    <property type="nucleotide sequence ID" value="NZ_JABGBO010000003.1"/>
</dbReference>